<dbReference type="PANTHER" id="PTHR46889:SF4">
    <property type="entry name" value="TRANSPOSASE INSO FOR INSERTION SEQUENCE ELEMENT IS911B-RELATED"/>
    <property type="match status" value="1"/>
</dbReference>
<dbReference type="Proteomes" id="UP000276178">
    <property type="component" value="Unassembled WGS sequence"/>
</dbReference>
<dbReference type="Pfam" id="PF13276">
    <property type="entry name" value="HTH_21"/>
    <property type="match status" value="1"/>
</dbReference>
<reference evidence="2 3" key="1">
    <citation type="submission" date="2018-10" db="EMBL/GenBank/DDBJ databases">
        <title>Phylogenomics of Brevibacillus.</title>
        <authorList>
            <person name="Dunlap C."/>
        </authorList>
    </citation>
    <scope>NUCLEOTIDE SEQUENCE [LARGE SCALE GENOMIC DNA]</scope>
    <source>
        <strain evidence="2 3">NRRL NRS 1219</strain>
    </source>
</reference>
<dbReference type="PANTHER" id="PTHR46889">
    <property type="entry name" value="TRANSPOSASE INSF FOR INSERTION SEQUENCE IS3B-RELATED"/>
    <property type="match status" value="1"/>
</dbReference>
<sequence>MRGTLLTGGDFLCHHIKGKSSSGMTKEQRGKLDKQTRFRTIEEMSHRYAIIMLCEIAEVSRAGFYKWKATETARRLRAVQDADLKEHILSIHRLRPYFGYKRMRTALRKEGRNVNSKKVRRLMRELGIRSVIRKKRPFAGRKPSVVFDNVLHRQFTAQEAGKKLVTDITYIRVVDGFLYLSVVLDLHNVATASTMPV</sequence>
<dbReference type="EMBL" id="RHHN01000007">
    <property type="protein sequence ID" value="RNB61278.1"/>
    <property type="molecule type" value="Genomic_DNA"/>
</dbReference>
<comment type="caution">
    <text evidence="2">The sequence shown here is derived from an EMBL/GenBank/DDBJ whole genome shotgun (WGS) entry which is preliminary data.</text>
</comment>
<proteinExistence type="predicted"/>
<name>A0A3M8BCW1_9BACL</name>
<accession>A0A3M8BCW1</accession>
<protein>
    <recommendedName>
        <fullName evidence="1">HTH-like domain-containing protein</fullName>
    </recommendedName>
</protein>
<organism evidence="2 3">
    <name type="scientific">Brevibacillus agri</name>
    <dbReference type="NCBI Taxonomy" id="51101"/>
    <lineage>
        <taxon>Bacteria</taxon>
        <taxon>Bacillati</taxon>
        <taxon>Bacillota</taxon>
        <taxon>Bacilli</taxon>
        <taxon>Bacillales</taxon>
        <taxon>Paenibacillaceae</taxon>
        <taxon>Brevibacillus</taxon>
    </lineage>
</organism>
<dbReference type="InterPro" id="IPR050900">
    <property type="entry name" value="Transposase_IS3/IS150/IS904"/>
</dbReference>
<feature type="domain" description="HTH-like" evidence="1">
    <location>
        <begin position="83"/>
        <end position="136"/>
    </location>
</feature>
<dbReference type="InterPro" id="IPR025948">
    <property type="entry name" value="HTH-like_dom"/>
</dbReference>
<evidence type="ECO:0000259" key="1">
    <source>
        <dbReference type="Pfam" id="PF13276"/>
    </source>
</evidence>
<dbReference type="AlphaFoldDB" id="A0A3M8BCW1"/>
<gene>
    <name evidence="2" type="ORF">EB820_01200</name>
</gene>
<evidence type="ECO:0000313" key="2">
    <source>
        <dbReference type="EMBL" id="RNB61278.1"/>
    </source>
</evidence>
<evidence type="ECO:0000313" key="3">
    <source>
        <dbReference type="Proteomes" id="UP000276178"/>
    </source>
</evidence>
<dbReference type="OrthoDB" id="9781005at2"/>